<evidence type="ECO:0000313" key="3">
    <source>
        <dbReference type="Proteomes" id="UP000176087"/>
    </source>
</evidence>
<dbReference type="PANTHER" id="PTHR24567">
    <property type="entry name" value="CRP FAMILY TRANSCRIPTIONAL REGULATORY PROTEIN"/>
    <property type="match status" value="1"/>
</dbReference>
<dbReference type="OrthoDB" id="290916at2"/>
<dbReference type="EMBL" id="LJGT01000038">
    <property type="protein sequence ID" value="OEU89679.1"/>
    <property type="molecule type" value="Genomic_DNA"/>
</dbReference>
<dbReference type="STRING" id="933944.AN215_08105"/>
<dbReference type="GO" id="GO:0005829">
    <property type="term" value="C:cytosol"/>
    <property type="evidence" value="ECO:0007669"/>
    <property type="project" value="TreeGrafter"/>
</dbReference>
<dbReference type="PATRIC" id="fig|933944.5.peg.727"/>
<name>A0A1E7JN19_9ACTN</name>
<dbReference type="AlphaFoldDB" id="A0A1E7JN19"/>
<protein>
    <recommendedName>
        <fullName evidence="1">Cyclic nucleotide-binding domain-containing protein</fullName>
    </recommendedName>
</protein>
<evidence type="ECO:0000313" key="2">
    <source>
        <dbReference type="EMBL" id="OEU89679.1"/>
    </source>
</evidence>
<organism evidence="2 3">
    <name type="scientific">Streptomyces abyssalis</name>
    <dbReference type="NCBI Taxonomy" id="933944"/>
    <lineage>
        <taxon>Bacteria</taxon>
        <taxon>Bacillati</taxon>
        <taxon>Actinomycetota</taxon>
        <taxon>Actinomycetes</taxon>
        <taxon>Kitasatosporales</taxon>
        <taxon>Streptomycetaceae</taxon>
        <taxon>Streptomyces</taxon>
    </lineage>
</organism>
<sequence>MSTTAHPRLISALPPEGRDRLLQLGGQAHFPGGTRIFEEGRPADRFWIIRSGSVTLDIHVPGRRAATVETLGTDDLLGWSWLFPPYVWHLGASAFAPVRALEFDAKEVRALCEEDAVLGRALYHQVAGIVARRLHAARTRLLDLYGPLGTAPGD</sequence>
<gene>
    <name evidence="2" type="ORF">AN215_08105</name>
</gene>
<comment type="caution">
    <text evidence="2">The sequence shown here is derived from an EMBL/GenBank/DDBJ whole genome shotgun (WGS) entry which is preliminary data.</text>
</comment>
<dbReference type="PANTHER" id="PTHR24567:SF74">
    <property type="entry name" value="HTH-TYPE TRANSCRIPTIONAL REGULATOR ARCR"/>
    <property type="match status" value="1"/>
</dbReference>
<dbReference type="InterPro" id="IPR014710">
    <property type="entry name" value="RmlC-like_jellyroll"/>
</dbReference>
<dbReference type="CDD" id="cd00038">
    <property type="entry name" value="CAP_ED"/>
    <property type="match status" value="1"/>
</dbReference>
<dbReference type="PROSITE" id="PS50042">
    <property type="entry name" value="CNMP_BINDING_3"/>
    <property type="match status" value="1"/>
</dbReference>
<reference evidence="2 3" key="1">
    <citation type="journal article" date="2016" name="Front. Microbiol.">
        <title>Comparative Genomics Analysis of Streptomyces Species Reveals Their Adaptation to the Marine Environment and Their Diversity at the Genomic Level.</title>
        <authorList>
            <person name="Tian X."/>
            <person name="Zhang Z."/>
            <person name="Yang T."/>
            <person name="Chen M."/>
            <person name="Li J."/>
            <person name="Chen F."/>
            <person name="Yang J."/>
            <person name="Li W."/>
            <person name="Zhang B."/>
            <person name="Zhang Z."/>
            <person name="Wu J."/>
            <person name="Zhang C."/>
            <person name="Long L."/>
            <person name="Xiao J."/>
        </authorList>
    </citation>
    <scope>NUCLEOTIDE SEQUENCE [LARGE SCALE GENOMIC DNA]</scope>
    <source>
        <strain evidence="2 3">SCSIO 10390</strain>
    </source>
</reference>
<dbReference type="Pfam" id="PF00027">
    <property type="entry name" value="cNMP_binding"/>
    <property type="match status" value="1"/>
</dbReference>
<dbReference type="InterPro" id="IPR018490">
    <property type="entry name" value="cNMP-bd_dom_sf"/>
</dbReference>
<dbReference type="SMART" id="SM00100">
    <property type="entry name" value="cNMP"/>
    <property type="match status" value="1"/>
</dbReference>
<dbReference type="RefSeq" id="WP_070013267.1">
    <property type="nucleotide sequence ID" value="NZ_LJGS01000044.1"/>
</dbReference>
<proteinExistence type="predicted"/>
<dbReference type="GO" id="GO:0003700">
    <property type="term" value="F:DNA-binding transcription factor activity"/>
    <property type="evidence" value="ECO:0007669"/>
    <property type="project" value="TreeGrafter"/>
</dbReference>
<dbReference type="InterPro" id="IPR000595">
    <property type="entry name" value="cNMP-bd_dom"/>
</dbReference>
<dbReference type="SUPFAM" id="SSF51206">
    <property type="entry name" value="cAMP-binding domain-like"/>
    <property type="match status" value="1"/>
</dbReference>
<evidence type="ECO:0000259" key="1">
    <source>
        <dbReference type="PROSITE" id="PS50042"/>
    </source>
</evidence>
<feature type="domain" description="Cyclic nucleotide-binding" evidence="1">
    <location>
        <begin position="9"/>
        <end position="78"/>
    </location>
</feature>
<dbReference type="Gene3D" id="2.60.120.10">
    <property type="entry name" value="Jelly Rolls"/>
    <property type="match status" value="1"/>
</dbReference>
<dbReference type="Proteomes" id="UP000176087">
    <property type="component" value="Unassembled WGS sequence"/>
</dbReference>
<dbReference type="InterPro" id="IPR050397">
    <property type="entry name" value="Env_Response_Regulators"/>
</dbReference>
<keyword evidence="3" id="KW-1185">Reference proteome</keyword>
<accession>A0A1E7JN19</accession>